<evidence type="ECO:0000313" key="3">
    <source>
        <dbReference type="Proteomes" id="UP000076154"/>
    </source>
</evidence>
<dbReference type="InParanoid" id="A0A369J074"/>
<proteinExistence type="predicted"/>
<dbReference type="EMBL" id="LUEZ02000107">
    <property type="protein sequence ID" value="RDB17994.1"/>
    <property type="molecule type" value="Genomic_DNA"/>
</dbReference>
<name>A0A369J074_HYPMA</name>
<comment type="caution">
    <text evidence="1">The sequence shown here is derived from an EMBL/GenBank/DDBJ whole genome shotgun (WGS) entry which is preliminary data.</text>
</comment>
<sequence>MILHRFPVLNSPQRVFCRPILSRPRSSSRLIKCGDDISGSVILISCGDTINKVVVCDTSSVQRSSGLFDRGQVISFSARRGMDERHSLVIKECTGYPTRHIPRTTAKREVFSLACS</sequence>
<dbReference type="EMBL" id="LUEZ02000164">
    <property type="protein sequence ID" value="RDB15408.1"/>
    <property type="molecule type" value="Genomic_DNA"/>
</dbReference>
<dbReference type="Proteomes" id="UP000076154">
    <property type="component" value="Unassembled WGS sequence"/>
</dbReference>
<evidence type="ECO:0000313" key="2">
    <source>
        <dbReference type="EMBL" id="RDB17994.1"/>
    </source>
</evidence>
<keyword evidence="3" id="KW-1185">Reference proteome</keyword>
<dbReference type="AlphaFoldDB" id="A0A369J074"/>
<protein>
    <submittedName>
        <fullName evidence="1">Uncharacterized protein</fullName>
    </submittedName>
</protein>
<organism evidence="1 3">
    <name type="scientific">Hypsizygus marmoreus</name>
    <name type="common">White beech mushroom</name>
    <name type="synonym">Agaricus marmoreus</name>
    <dbReference type="NCBI Taxonomy" id="39966"/>
    <lineage>
        <taxon>Eukaryota</taxon>
        <taxon>Fungi</taxon>
        <taxon>Dikarya</taxon>
        <taxon>Basidiomycota</taxon>
        <taxon>Agaricomycotina</taxon>
        <taxon>Agaricomycetes</taxon>
        <taxon>Agaricomycetidae</taxon>
        <taxon>Agaricales</taxon>
        <taxon>Tricholomatineae</taxon>
        <taxon>Lyophyllaceae</taxon>
        <taxon>Hypsizygus</taxon>
    </lineage>
</organism>
<accession>A0A369J074</accession>
<evidence type="ECO:0000313" key="1">
    <source>
        <dbReference type="EMBL" id="RDB15408.1"/>
    </source>
</evidence>
<gene>
    <name evidence="2" type="ORF">Hypma_000836</name>
    <name evidence="1" type="ORF">Hypma_004545</name>
</gene>
<reference evidence="1 3" key="1">
    <citation type="submission" date="2018-04" db="EMBL/GenBank/DDBJ databases">
        <title>Whole genome sequencing of Hypsizygus marmoreus.</title>
        <authorList>
            <person name="Choi I.-G."/>
            <person name="Min B."/>
            <person name="Kim J.-G."/>
            <person name="Kim S."/>
            <person name="Oh Y.-L."/>
            <person name="Kong W.-S."/>
            <person name="Park H."/>
            <person name="Jeong J."/>
            <person name="Song E.-S."/>
        </authorList>
    </citation>
    <scope>NUCLEOTIDE SEQUENCE [LARGE SCALE GENOMIC DNA]</scope>
    <source>
        <strain evidence="1 3">51987-8</strain>
    </source>
</reference>